<evidence type="ECO:0008006" key="3">
    <source>
        <dbReference type="Google" id="ProtNLM"/>
    </source>
</evidence>
<evidence type="ECO:0000313" key="2">
    <source>
        <dbReference type="Proteomes" id="UP000189800"/>
    </source>
</evidence>
<dbReference type="OrthoDB" id="4868247at2"/>
<dbReference type="AlphaFoldDB" id="A0A1T0CI99"/>
<dbReference type="STRING" id="470453.B0680_09610"/>
<dbReference type="InterPro" id="IPR025833">
    <property type="entry name" value="GDYXXLXY"/>
</dbReference>
<comment type="caution">
    <text evidence="1">The sequence shown here is derived from an EMBL/GenBank/DDBJ whole genome shotgun (WGS) entry which is preliminary data.</text>
</comment>
<evidence type="ECO:0000313" key="1">
    <source>
        <dbReference type="EMBL" id="OOS22086.1"/>
    </source>
</evidence>
<dbReference type="EMBL" id="MUYU01000029">
    <property type="protein sequence ID" value="OOS22086.1"/>
    <property type="molecule type" value="Genomic_DNA"/>
</dbReference>
<protein>
    <recommendedName>
        <fullName evidence="3">GDYXXLXY protein</fullName>
    </recommendedName>
</protein>
<dbReference type="RefSeq" id="WP_078254874.1">
    <property type="nucleotide sequence ID" value="NZ_MUYU01000029.1"/>
</dbReference>
<reference evidence="1 2" key="1">
    <citation type="submission" date="2017-02" db="EMBL/GenBank/DDBJ databases">
        <title>Draft genome sequence of Moraxella pluranimalium CCUG 54913T type strain.</title>
        <authorList>
            <person name="Salva-Serra F."/>
            <person name="Engstrom-Jakobsson H."/>
            <person name="Thorell K."/>
            <person name="Jaen-Luchoro D."/>
            <person name="Gonzales-Siles L."/>
            <person name="Karlsson R."/>
            <person name="Yazdan S."/>
            <person name="Boulund F."/>
            <person name="Johnning A."/>
            <person name="Engstrand L."/>
            <person name="Kristiansson E."/>
            <person name="Moore E."/>
        </authorList>
    </citation>
    <scope>NUCLEOTIDE SEQUENCE [LARGE SCALE GENOMIC DNA]</scope>
    <source>
        <strain evidence="1 2">CCUG 54913</strain>
    </source>
</reference>
<accession>A0A1T0CI99</accession>
<sequence>MKLQPIIIALLTTIVGGVLIYQHEQHLSQGQTVYAKLAPADPRSLMQGDYMQLGYELSGVNDGGMISETARWRQAWAQIDGDGRIVSVDWQASAKHDTPLMLKHNRWQWYPATDSFMFAEGLGECYAKASYAKLSVRDDGQVMLVDLVDDALASLGCTQTSWWQGVPHADGGQAIAWQ</sequence>
<dbReference type="Pfam" id="PF14345">
    <property type="entry name" value="GDYXXLXY"/>
    <property type="match status" value="1"/>
</dbReference>
<dbReference type="Proteomes" id="UP000189800">
    <property type="component" value="Unassembled WGS sequence"/>
</dbReference>
<proteinExistence type="predicted"/>
<name>A0A1T0CI99_9GAMM</name>
<keyword evidence="2" id="KW-1185">Reference proteome</keyword>
<gene>
    <name evidence="1" type="ORF">B0680_09610</name>
</gene>
<organism evidence="1 2">
    <name type="scientific">Moraxella pluranimalium</name>
    <dbReference type="NCBI Taxonomy" id="470453"/>
    <lineage>
        <taxon>Bacteria</taxon>
        <taxon>Pseudomonadati</taxon>
        <taxon>Pseudomonadota</taxon>
        <taxon>Gammaproteobacteria</taxon>
        <taxon>Moraxellales</taxon>
        <taxon>Moraxellaceae</taxon>
        <taxon>Moraxella</taxon>
    </lineage>
</organism>